<protein>
    <submittedName>
        <fullName evidence="5">Lrp/AsnC family transcriptional regulator</fullName>
    </submittedName>
</protein>
<evidence type="ECO:0000256" key="2">
    <source>
        <dbReference type="ARBA" id="ARBA00023125"/>
    </source>
</evidence>
<dbReference type="PRINTS" id="PR00033">
    <property type="entry name" value="HTHASNC"/>
</dbReference>
<dbReference type="InterPro" id="IPR019885">
    <property type="entry name" value="Tscrpt_reg_HTH_AsnC-type_CS"/>
</dbReference>
<dbReference type="Pfam" id="PF01037">
    <property type="entry name" value="AsnC_trans_reg"/>
    <property type="match status" value="1"/>
</dbReference>
<dbReference type="Proteomes" id="UP000677913">
    <property type="component" value="Unassembled WGS sequence"/>
</dbReference>
<proteinExistence type="predicted"/>
<comment type="caution">
    <text evidence="5">The sequence shown here is derived from an EMBL/GenBank/DDBJ whole genome shotgun (WGS) entry which is preliminary data.</text>
</comment>
<gene>
    <name evidence="5" type="ORF">KGA66_01295</name>
</gene>
<dbReference type="Gene3D" id="3.30.70.920">
    <property type="match status" value="1"/>
</dbReference>
<dbReference type="InterPro" id="IPR036390">
    <property type="entry name" value="WH_DNA-bd_sf"/>
</dbReference>
<dbReference type="InterPro" id="IPR019888">
    <property type="entry name" value="Tscrpt_reg_AsnC-like"/>
</dbReference>
<dbReference type="InterPro" id="IPR011991">
    <property type="entry name" value="ArsR-like_HTH"/>
</dbReference>
<dbReference type="PROSITE" id="PS00519">
    <property type="entry name" value="HTH_ASNC_1"/>
    <property type="match status" value="1"/>
</dbReference>
<dbReference type="InterPro" id="IPR036388">
    <property type="entry name" value="WH-like_DNA-bd_sf"/>
</dbReference>
<dbReference type="CDD" id="cd00090">
    <property type="entry name" value="HTH_ARSR"/>
    <property type="match status" value="1"/>
</dbReference>
<dbReference type="PROSITE" id="PS50956">
    <property type="entry name" value="HTH_ASNC_2"/>
    <property type="match status" value="1"/>
</dbReference>
<dbReference type="Gene3D" id="1.10.10.10">
    <property type="entry name" value="Winged helix-like DNA-binding domain superfamily/Winged helix DNA-binding domain"/>
    <property type="match status" value="1"/>
</dbReference>
<evidence type="ECO:0000256" key="1">
    <source>
        <dbReference type="ARBA" id="ARBA00023015"/>
    </source>
</evidence>
<keyword evidence="3" id="KW-0804">Transcription</keyword>
<dbReference type="PANTHER" id="PTHR30154:SF53">
    <property type="entry name" value="HTH-TYPE TRANSCRIPTIONAL REGULATOR LRPC"/>
    <property type="match status" value="1"/>
</dbReference>
<dbReference type="EMBL" id="JAGSXH010000002">
    <property type="protein sequence ID" value="MBS2961663.1"/>
    <property type="molecule type" value="Genomic_DNA"/>
</dbReference>
<name>A0A8J7WGC1_9ACTN</name>
<dbReference type="GO" id="GO:0005829">
    <property type="term" value="C:cytosol"/>
    <property type="evidence" value="ECO:0007669"/>
    <property type="project" value="TreeGrafter"/>
</dbReference>
<evidence type="ECO:0000256" key="3">
    <source>
        <dbReference type="ARBA" id="ARBA00023163"/>
    </source>
</evidence>
<dbReference type="GO" id="GO:0043565">
    <property type="term" value="F:sequence-specific DNA binding"/>
    <property type="evidence" value="ECO:0007669"/>
    <property type="project" value="InterPro"/>
</dbReference>
<dbReference type="GO" id="GO:0043200">
    <property type="term" value="P:response to amino acid"/>
    <property type="evidence" value="ECO:0007669"/>
    <property type="project" value="TreeGrafter"/>
</dbReference>
<dbReference type="FunFam" id="1.10.10.10:FF:000186">
    <property type="entry name" value="AsnC family transcriptional regulator"/>
    <property type="match status" value="1"/>
</dbReference>
<sequence length="153" mass="17015">MNTRAEFPDAVDWLLLEQLQQDGRLSFNELARRINLSAPAVAERVRRLEQGGVITGYHAHVNPARAGRTVEALVRMACYGPRCLLRHPEVVDESPQILEVHRLTGDACCLLRVAVESMPQFEALIDRLADHGQPSSTMVLSSPLAWRPVRPSG</sequence>
<feature type="domain" description="HTH asnC-type" evidence="4">
    <location>
        <begin position="8"/>
        <end position="69"/>
    </location>
</feature>
<dbReference type="Pfam" id="PF13412">
    <property type="entry name" value="HTH_24"/>
    <property type="match status" value="1"/>
</dbReference>
<dbReference type="SUPFAM" id="SSF46785">
    <property type="entry name" value="Winged helix' DNA-binding domain"/>
    <property type="match status" value="1"/>
</dbReference>
<evidence type="ECO:0000313" key="6">
    <source>
        <dbReference type="Proteomes" id="UP000677913"/>
    </source>
</evidence>
<dbReference type="SMART" id="SM00344">
    <property type="entry name" value="HTH_ASNC"/>
    <property type="match status" value="1"/>
</dbReference>
<reference evidence="5" key="1">
    <citation type="submission" date="2021-04" db="EMBL/GenBank/DDBJ databases">
        <title>Genome based classification of Actinospica acidithermotolerans sp. nov., an actinobacterium isolated from an Indonesian hot spring.</title>
        <authorList>
            <person name="Kusuma A.B."/>
            <person name="Putra K.E."/>
            <person name="Nafisah S."/>
            <person name="Loh J."/>
            <person name="Nouioui I."/>
            <person name="Goodfellow M."/>
        </authorList>
    </citation>
    <scope>NUCLEOTIDE SEQUENCE</scope>
    <source>
        <strain evidence="5">DSM 45618</strain>
    </source>
</reference>
<organism evidence="5 6">
    <name type="scientific">Actinocrinis puniceicyclus</name>
    <dbReference type="NCBI Taxonomy" id="977794"/>
    <lineage>
        <taxon>Bacteria</taxon>
        <taxon>Bacillati</taxon>
        <taxon>Actinomycetota</taxon>
        <taxon>Actinomycetes</taxon>
        <taxon>Catenulisporales</taxon>
        <taxon>Actinospicaceae</taxon>
        <taxon>Actinocrinis</taxon>
    </lineage>
</organism>
<accession>A0A8J7WGC1</accession>
<dbReference type="SUPFAM" id="SSF54909">
    <property type="entry name" value="Dimeric alpha+beta barrel"/>
    <property type="match status" value="1"/>
</dbReference>
<keyword evidence="1" id="KW-0805">Transcription regulation</keyword>
<dbReference type="InterPro" id="IPR000485">
    <property type="entry name" value="AsnC-type_HTH_dom"/>
</dbReference>
<dbReference type="AlphaFoldDB" id="A0A8J7WGC1"/>
<evidence type="ECO:0000259" key="4">
    <source>
        <dbReference type="PROSITE" id="PS50956"/>
    </source>
</evidence>
<keyword evidence="6" id="KW-1185">Reference proteome</keyword>
<dbReference type="RefSeq" id="WP_211463535.1">
    <property type="nucleotide sequence ID" value="NZ_JAGSXH010000002.1"/>
</dbReference>
<evidence type="ECO:0000313" key="5">
    <source>
        <dbReference type="EMBL" id="MBS2961663.1"/>
    </source>
</evidence>
<dbReference type="PANTHER" id="PTHR30154">
    <property type="entry name" value="LEUCINE-RESPONSIVE REGULATORY PROTEIN"/>
    <property type="match status" value="1"/>
</dbReference>
<dbReference type="InterPro" id="IPR011008">
    <property type="entry name" value="Dimeric_a/b-barrel"/>
</dbReference>
<dbReference type="InterPro" id="IPR019887">
    <property type="entry name" value="Tscrpt_reg_AsnC/Lrp_C"/>
</dbReference>
<keyword evidence="2" id="KW-0238">DNA-binding</keyword>